<dbReference type="Gene3D" id="2.60.120.260">
    <property type="entry name" value="Galactose-binding domain-like"/>
    <property type="match status" value="1"/>
</dbReference>
<organism evidence="9 10">
    <name type="scientific">Sungkyunkwania multivorans</name>
    <dbReference type="NCBI Taxonomy" id="1173618"/>
    <lineage>
        <taxon>Bacteria</taxon>
        <taxon>Pseudomonadati</taxon>
        <taxon>Bacteroidota</taxon>
        <taxon>Flavobacteriia</taxon>
        <taxon>Flavobacteriales</taxon>
        <taxon>Flavobacteriaceae</taxon>
        <taxon>Sungkyunkwania</taxon>
    </lineage>
</organism>
<evidence type="ECO:0000259" key="7">
    <source>
        <dbReference type="PROSITE" id="PS50853"/>
    </source>
</evidence>
<keyword evidence="4 5" id="KW-0720">Serine protease</keyword>
<feature type="chain" id="PRO_5045850838" evidence="6">
    <location>
        <begin position="25"/>
        <end position="1238"/>
    </location>
</feature>
<dbReference type="SUPFAM" id="SSF49785">
    <property type="entry name" value="Galactose-binding domain-like"/>
    <property type="match status" value="2"/>
</dbReference>
<dbReference type="InterPro" id="IPR018247">
    <property type="entry name" value="EF_Hand_1_Ca_BS"/>
</dbReference>
<accession>A0ABW3D167</accession>
<evidence type="ECO:0000256" key="2">
    <source>
        <dbReference type="ARBA" id="ARBA00022670"/>
    </source>
</evidence>
<dbReference type="RefSeq" id="WP_386408738.1">
    <property type="nucleotide sequence ID" value="NZ_JBHTJH010000017.1"/>
</dbReference>
<dbReference type="CDD" id="cd00063">
    <property type="entry name" value="FN3"/>
    <property type="match status" value="1"/>
</dbReference>
<dbReference type="InterPro" id="IPR039005">
    <property type="entry name" value="CSPG_rpt"/>
</dbReference>
<dbReference type="Pfam" id="PF00082">
    <property type="entry name" value="Peptidase_S8"/>
    <property type="match status" value="1"/>
</dbReference>
<dbReference type="Gene3D" id="3.40.50.200">
    <property type="entry name" value="Peptidase S8/S53 domain"/>
    <property type="match status" value="1"/>
</dbReference>
<dbReference type="Gene3D" id="2.60.40.10">
    <property type="entry name" value="Immunoglobulins"/>
    <property type="match status" value="1"/>
</dbReference>
<dbReference type="InterPro" id="IPR008979">
    <property type="entry name" value="Galactose-bd-like_sf"/>
</dbReference>
<keyword evidence="6" id="KW-0732">Signal</keyword>
<dbReference type="InterPro" id="IPR034058">
    <property type="entry name" value="TagA/B/C/D_pept_dom"/>
</dbReference>
<evidence type="ECO:0000256" key="6">
    <source>
        <dbReference type="SAM" id="SignalP"/>
    </source>
</evidence>
<comment type="similarity">
    <text evidence="1 5">Belongs to the peptidase S8 family.</text>
</comment>
<dbReference type="SUPFAM" id="SSF52743">
    <property type="entry name" value="Subtilisin-like"/>
    <property type="match status" value="1"/>
</dbReference>
<evidence type="ECO:0000313" key="9">
    <source>
        <dbReference type="EMBL" id="MFD0863047.1"/>
    </source>
</evidence>
<dbReference type="InterPro" id="IPR003961">
    <property type="entry name" value="FN3_dom"/>
</dbReference>
<dbReference type="InterPro" id="IPR036852">
    <property type="entry name" value="Peptidase_S8/S53_dom_sf"/>
</dbReference>
<feature type="active site" description="Charge relay system" evidence="5">
    <location>
        <position position="169"/>
    </location>
</feature>
<dbReference type="InterPro" id="IPR002884">
    <property type="entry name" value="P_dom"/>
</dbReference>
<dbReference type="InterPro" id="IPR000209">
    <property type="entry name" value="Peptidase_S8/S53_dom"/>
</dbReference>
<dbReference type="Pfam" id="PF01483">
    <property type="entry name" value="P_proprotein"/>
    <property type="match status" value="1"/>
</dbReference>
<name>A0ABW3D167_9FLAO</name>
<proteinExistence type="inferred from homology"/>
<dbReference type="PROSITE" id="PS51829">
    <property type="entry name" value="P_HOMO_B"/>
    <property type="match status" value="1"/>
</dbReference>
<evidence type="ECO:0000313" key="10">
    <source>
        <dbReference type="Proteomes" id="UP001596978"/>
    </source>
</evidence>
<evidence type="ECO:0000256" key="1">
    <source>
        <dbReference type="ARBA" id="ARBA00011073"/>
    </source>
</evidence>
<keyword evidence="2 5" id="KW-0645">Protease</keyword>
<reference evidence="10" key="1">
    <citation type="journal article" date="2019" name="Int. J. Syst. Evol. Microbiol.">
        <title>The Global Catalogue of Microorganisms (GCM) 10K type strain sequencing project: providing services to taxonomists for standard genome sequencing and annotation.</title>
        <authorList>
            <consortium name="The Broad Institute Genomics Platform"/>
            <consortium name="The Broad Institute Genome Sequencing Center for Infectious Disease"/>
            <person name="Wu L."/>
            <person name="Ma J."/>
        </authorList>
    </citation>
    <scope>NUCLEOTIDE SEQUENCE [LARGE SCALE GENOMIC DNA]</scope>
    <source>
        <strain evidence="10">CCUG 62952</strain>
    </source>
</reference>
<feature type="domain" description="Fibronectin type-III" evidence="7">
    <location>
        <begin position="660"/>
        <end position="754"/>
    </location>
</feature>
<gene>
    <name evidence="9" type="ORF">ACFQ1M_12600</name>
</gene>
<dbReference type="PROSITE" id="PS50853">
    <property type="entry name" value="FN3"/>
    <property type="match status" value="1"/>
</dbReference>
<feature type="signal peptide" evidence="6">
    <location>
        <begin position="1"/>
        <end position="24"/>
    </location>
</feature>
<dbReference type="CDD" id="cd04842">
    <property type="entry name" value="Peptidases_S8_Kp43_protease"/>
    <property type="match status" value="1"/>
</dbReference>
<dbReference type="PROSITE" id="PS51892">
    <property type="entry name" value="SUBTILASE"/>
    <property type="match status" value="1"/>
</dbReference>
<dbReference type="EMBL" id="JBHTJH010000017">
    <property type="protein sequence ID" value="MFD0863047.1"/>
    <property type="molecule type" value="Genomic_DNA"/>
</dbReference>
<keyword evidence="10" id="KW-1185">Reference proteome</keyword>
<keyword evidence="3 5" id="KW-0378">Hydrolase</keyword>
<dbReference type="Pfam" id="PF16184">
    <property type="entry name" value="Cadherin_3"/>
    <property type="match status" value="1"/>
</dbReference>
<dbReference type="SUPFAM" id="SSF49265">
    <property type="entry name" value="Fibronectin type III"/>
    <property type="match status" value="1"/>
</dbReference>
<evidence type="ECO:0000256" key="3">
    <source>
        <dbReference type="ARBA" id="ARBA00022801"/>
    </source>
</evidence>
<dbReference type="InterPro" id="IPR023828">
    <property type="entry name" value="Peptidase_S8_Ser-AS"/>
</dbReference>
<feature type="domain" description="P/Homo B" evidence="8">
    <location>
        <begin position="755"/>
        <end position="907"/>
    </location>
</feature>
<dbReference type="InterPro" id="IPR013783">
    <property type="entry name" value="Ig-like_fold"/>
</dbReference>
<dbReference type="Gene3D" id="2.60.120.380">
    <property type="match status" value="1"/>
</dbReference>
<comment type="caution">
    <text evidence="9">The sequence shown here is derived from an EMBL/GenBank/DDBJ whole genome shotgun (WGS) entry which is preliminary data.</text>
</comment>
<dbReference type="PROSITE" id="PS00138">
    <property type="entry name" value="SUBTILASE_SER"/>
    <property type="match status" value="1"/>
</dbReference>
<dbReference type="PROSITE" id="PS51854">
    <property type="entry name" value="CSPG"/>
    <property type="match status" value="1"/>
</dbReference>
<feature type="active site" description="Charge relay system" evidence="5">
    <location>
        <position position="132"/>
    </location>
</feature>
<evidence type="ECO:0000256" key="5">
    <source>
        <dbReference type="PROSITE-ProRule" id="PRU01240"/>
    </source>
</evidence>
<feature type="active site" description="Charge relay system" evidence="5">
    <location>
        <position position="354"/>
    </location>
</feature>
<evidence type="ECO:0000259" key="8">
    <source>
        <dbReference type="PROSITE" id="PS51829"/>
    </source>
</evidence>
<dbReference type="PANTHER" id="PTHR43399:SF4">
    <property type="entry name" value="CELL WALL-ASSOCIATED PROTEASE"/>
    <property type="match status" value="1"/>
</dbReference>
<dbReference type="Proteomes" id="UP001596978">
    <property type="component" value="Unassembled WGS sequence"/>
</dbReference>
<dbReference type="InterPro" id="IPR051048">
    <property type="entry name" value="Peptidase_S8/S53_subtilisin"/>
</dbReference>
<sequence>MNKNYLLKASLFCLLFSMTSVVFSQSDEQRQKITKDYDKAELNRLQAELSQNFNIEKKRAIAMAKKNGWPIFIEKENGSYEELMKISPDGKPIYYALDNVDAAISTRADHLKTGGSLGLDLEGENMIVRVWDGGPTRPTHQEYQNPDNLGETRVTISDGNTTLDGNSFHACHVTGTIIARGAQAAAEGMAIRATARTFDWNNDEAEAAAEAADGMLLSNHSYGVPVANAPGPWFIGSYTSSSYNWDLIAYNAPYYLPVLSAGNDGNSTNANPTGAGYDKLIGNKVSKNVLVVANAQDANVNGNGDLISVAINSGSSEGPADDGRIKPDITGNGTGLYSSYDSSDTAYNSISGTSMAAPNVTGTLLLLQQHYNDINGGFMKSATLKALATHTADDAGNPGPDAVFGWGLLNGKAAAEAISDNGFGSWISEESLSQGETFTMQVESDGSGPLMATIVWTDLPGTQTNDTAQEVNPTWAALVNDLDIRITDTSNNTYYPWKLSLSDVSANATRNSDNVVDNVERIEIDAPAAGTYTITVTHKGTLAGGPQNFSLVATGLTSSFRITSTELTKTACSGNGDANFAFDYTQVGGGTTNFSVTNLPTNATANFDVNSLSASGSFNLSIGNLTNVANGEYVIDVIADNGTETEIRKLNLKVLHSSFGPLALTAPVNGDTNGNTSMTLTWNTDVNAESYDVEVSTTPTFSSLVASGNERDTNFNVSGLMTETIYYWRVKPKNTCAEGTFSEIFSFQLGTQDCSNTYTSTTSVAINNTEDNSGAAAYGNGWSRSVINVPDNLNITDITVQVDVTHTWVEDLTLYLESPATFNTLVPQGSCGQNDDINATFTDAGTALNCVTGPPTITGNVAPNTPFSVYGGTASAGEWSFTTRDQFNGDNGTINGWTLTICGITAITNVPSLVNNGLTVPGNSSYAISASDLMASTTSETAAQQEYKIIQLPALGTIRLNTTTLGVGDTFTQDDIDNGFVTFDNTETSNTSDSFKVEVKNAANGWLGNQSVSVTIQSAVAVSPIVFLEGSAINPVGGEEQLMREDLRVAGVIPTTTPYTDSATCNTSVFSVTGSDAIVDWIWLELRSAADHSVMIAGRSALLKRDGTIVDTDGVSPVSINAATGNYYIAINHRNHLGIISSSTYALSSVATIVDFTTSSAMTIGGTNAVNLLANSKYAMISGDNDGNGQVQNTDVSGLRPKLGTAGYDAADQDMNGQIQLTDVNNALRPNIGKGEQN</sequence>
<evidence type="ECO:0000256" key="4">
    <source>
        <dbReference type="ARBA" id="ARBA00022825"/>
    </source>
</evidence>
<dbReference type="PANTHER" id="PTHR43399">
    <property type="entry name" value="SUBTILISIN-RELATED"/>
    <property type="match status" value="1"/>
</dbReference>
<dbReference type="PROSITE" id="PS00018">
    <property type="entry name" value="EF_HAND_1"/>
    <property type="match status" value="1"/>
</dbReference>
<dbReference type="InterPro" id="IPR036116">
    <property type="entry name" value="FN3_sf"/>
</dbReference>
<protein>
    <submittedName>
        <fullName evidence="9">S8 family serine peptidase</fullName>
    </submittedName>
</protein>